<reference evidence="1 2" key="1">
    <citation type="submission" date="2020-10" db="EMBL/GenBank/DDBJ databases">
        <title>Plant Genome Project.</title>
        <authorList>
            <person name="Zhang R.-G."/>
        </authorList>
    </citation>
    <scope>NUCLEOTIDE SEQUENCE [LARGE SCALE GENOMIC DNA]</scope>
    <source>
        <strain evidence="1">FAFU-HL-1</strain>
        <tissue evidence="1">Leaf</tissue>
    </source>
</reference>
<comment type="caution">
    <text evidence="1">The sequence shown here is derived from an EMBL/GenBank/DDBJ whole genome shotgun (WGS) entry which is preliminary data.</text>
</comment>
<proteinExistence type="predicted"/>
<gene>
    <name evidence="1" type="ORF">SADUNF_Sadunf01G0034800</name>
</gene>
<organism evidence="1 2">
    <name type="scientific">Salix dunnii</name>
    <dbReference type="NCBI Taxonomy" id="1413687"/>
    <lineage>
        <taxon>Eukaryota</taxon>
        <taxon>Viridiplantae</taxon>
        <taxon>Streptophyta</taxon>
        <taxon>Embryophyta</taxon>
        <taxon>Tracheophyta</taxon>
        <taxon>Spermatophyta</taxon>
        <taxon>Magnoliopsida</taxon>
        <taxon>eudicotyledons</taxon>
        <taxon>Gunneridae</taxon>
        <taxon>Pentapetalae</taxon>
        <taxon>rosids</taxon>
        <taxon>fabids</taxon>
        <taxon>Malpighiales</taxon>
        <taxon>Salicaceae</taxon>
        <taxon>Saliceae</taxon>
        <taxon>Salix</taxon>
    </lineage>
</organism>
<evidence type="ECO:0000313" key="1">
    <source>
        <dbReference type="EMBL" id="KAF9688889.1"/>
    </source>
</evidence>
<dbReference type="Proteomes" id="UP000657918">
    <property type="component" value="Unassembled WGS sequence"/>
</dbReference>
<sequence length="111" mass="12771">MKSWPFHESIACQNILFIKIAIKLRDSTRVEKYNLSFAHNGEAKTSTCSIQNQTHKVSLWLSVCSVCTRELPVSTQFQVKRKISLPLLFPVRSIGALRFIIPLRWASEQRP</sequence>
<protein>
    <submittedName>
        <fullName evidence="1">Uncharacterized protein</fullName>
    </submittedName>
</protein>
<accession>A0A835TJU6</accession>
<dbReference type="AlphaFoldDB" id="A0A835TJU6"/>
<dbReference type="EMBL" id="JADGMS010000001">
    <property type="protein sequence ID" value="KAF9688889.1"/>
    <property type="molecule type" value="Genomic_DNA"/>
</dbReference>
<evidence type="ECO:0000313" key="2">
    <source>
        <dbReference type="Proteomes" id="UP000657918"/>
    </source>
</evidence>
<name>A0A835TJU6_9ROSI</name>
<keyword evidence="2" id="KW-1185">Reference proteome</keyword>